<dbReference type="EMBL" id="ML979139">
    <property type="protein sequence ID" value="KAF1912827.1"/>
    <property type="molecule type" value="Genomic_DNA"/>
</dbReference>
<accession>A0A6A5QFA9</accession>
<keyword evidence="2" id="KW-1185">Reference proteome</keyword>
<dbReference type="AlphaFoldDB" id="A0A6A5QFA9"/>
<gene>
    <name evidence="1" type="ORF">BDU57DRAFT_456996</name>
</gene>
<evidence type="ECO:0000313" key="1">
    <source>
        <dbReference type="EMBL" id="KAF1912827.1"/>
    </source>
</evidence>
<name>A0A6A5QFA9_AMPQU</name>
<dbReference type="OrthoDB" id="3768616at2759"/>
<reference evidence="1" key="1">
    <citation type="journal article" date="2020" name="Stud. Mycol.">
        <title>101 Dothideomycetes genomes: a test case for predicting lifestyles and emergence of pathogens.</title>
        <authorList>
            <person name="Haridas S."/>
            <person name="Albert R."/>
            <person name="Binder M."/>
            <person name="Bloem J."/>
            <person name="Labutti K."/>
            <person name="Salamov A."/>
            <person name="Andreopoulos B."/>
            <person name="Baker S."/>
            <person name="Barry K."/>
            <person name="Bills G."/>
            <person name="Bluhm B."/>
            <person name="Cannon C."/>
            <person name="Castanera R."/>
            <person name="Culley D."/>
            <person name="Daum C."/>
            <person name="Ezra D."/>
            <person name="Gonzalez J."/>
            <person name="Henrissat B."/>
            <person name="Kuo A."/>
            <person name="Liang C."/>
            <person name="Lipzen A."/>
            <person name="Lutzoni F."/>
            <person name="Magnuson J."/>
            <person name="Mondo S."/>
            <person name="Nolan M."/>
            <person name="Ohm R."/>
            <person name="Pangilinan J."/>
            <person name="Park H.-J."/>
            <person name="Ramirez L."/>
            <person name="Alfaro M."/>
            <person name="Sun H."/>
            <person name="Tritt A."/>
            <person name="Yoshinaga Y."/>
            <person name="Zwiers L.-H."/>
            <person name="Turgeon B."/>
            <person name="Goodwin S."/>
            <person name="Spatafora J."/>
            <person name="Crous P."/>
            <person name="Grigoriev I."/>
        </authorList>
    </citation>
    <scope>NUCLEOTIDE SEQUENCE</scope>
    <source>
        <strain evidence="1">HMLAC05119</strain>
    </source>
</reference>
<organism evidence="1 2">
    <name type="scientific">Ampelomyces quisqualis</name>
    <name type="common">Powdery mildew agent</name>
    <dbReference type="NCBI Taxonomy" id="50730"/>
    <lineage>
        <taxon>Eukaryota</taxon>
        <taxon>Fungi</taxon>
        <taxon>Dikarya</taxon>
        <taxon>Ascomycota</taxon>
        <taxon>Pezizomycotina</taxon>
        <taxon>Dothideomycetes</taxon>
        <taxon>Pleosporomycetidae</taxon>
        <taxon>Pleosporales</taxon>
        <taxon>Pleosporineae</taxon>
        <taxon>Phaeosphaeriaceae</taxon>
        <taxon>Ampelomyces</taxon>
    </lineage>
</organism>
<evidence type="ECO:0000313" key="2">
    <source>
        <dbReference type="Proteomes" id="UP000800096"/>
    </source>
</evidence>
<protein>
    <submittedName>
        <fullName evidence="1">Uncharacterized protein</fullName>
    </submittedName>
</protein>
<feature type="non-terminal residue" evidence="1">
    <location>
        <position position="1"/>
    </location>
</feature>
<proteinExistence type="predicted"/>
<dbReference type="Proteomes" id="UP000800096">
    <property type="component" value="Unassembled WGS sequence"/>
</dbReference>
<sequence length="69" mass="7204">LSWLMDGNCLSSTRAGGVLRAGKSKACNIDGLRKQSAAWGLGRIEVASAEAVVGMRSEKRVALLDVGLC</sequence>